<sequence>MTASNRRSTDRRRFLAGLTAVSGVAVAGCSSFPWIDETNGSFPVSEVASVLSPPAPRIDGPVPVRPDASAIETALERVDELVAPIPNPLTVEAVPNGVVRESIADARNEAGESRAEAADATGPALYHALRGLRGGRANARQAITTWSAIDDETLAADLVDEYSELQPRVRDQRTSLAYRGNATDDELFRSALYYSRLEAALDRAIGSLGQWEIDEGATVIDTGEAAADLESAAATASGWEHFADRYEATLDEPIDLEPILRGALERCVDYADGVAFPAQDDDWFDEIGVGDINETYLEHILWRTGNAVTDERERMETSVSDGDLGTGLYHAVRFEQAFRTFAVVRDRIADGSVSLPETLADVRDERKAAIGAAETARDALTDPSPGALALAETSQRLEWADQSVRRVADADSDAVTSLNSEYGDYVRVRASLEVLPEAVDAFRSRVLEG</sequence>
<proteinExistence type="predicted"/>
<dbReference type="InterPro" id="IPR006311">
    <property type="entry name" value="TAT_signal"/>
</dbReference>
<gene>
    <name evidence="1" type="ORF">CP557_06035</name>
</gene>
<keyword evidence="2" id="KW-1185">Reference proteome</keyword>
<dbReference type="PROSITE" id="PS51318">
    <property type="entry name" value="TAT"/>
    <property type="match status" value="1"/>
</dbReference>
<dbReference type="PROSITE" id="PS51257">
    <property type="entry name" value="PROKAR_LIPOPROTEIN"/>
    <property type="match status" value="1"/>
</dbReference>
<organism evidence="1 2">
    <name type="scientific">Natrinema ejinorense</name>
    <dbReference type="NCBI Taxonomy" id="373386"/>
    <lineage>
        <taxon>Archaea</taxon>
        <taxon>Methanobacteriati</taxon>
        <taxon>Methanobacteriota</taxon>
        <taxon>Stenosarchaea group</taxon>
        <taxon>Halobacteria</taxon>
        <taxon>Halobacteriales</taxon>
        <taxon>Natrialbaceae</taxon>
        <taxon>Natrinema</taxon>
    </lineage>
</organism>
<protein>
    <submittedName>
        <fullName evidence="1">Uncharacterized protein</fullName>
    </submittedName>
</protein>
<reference evidence="1 2" key="1">
    <citation type="submission" date="2017-09" db="EMBL/GenBank/DDBJ databases">
        <title>Genome sequences of Natrinema ejinorence JCM 13890T.</title>
        <authorList>
            <person name="Roh S.W."/>
            <person name="Kim Y.B."/>
            <person name="Kim J.Y."/>
        </authorList>
    </citation>
    <scope>NUCLEOTIDE SEQUENCE [LARGE SCALE GENOMIC DNA]</scope>
    <source>
        <strain evidence="1 2">JCM 13890</strain>
    </source>
</reference>
<comment type="caution">
    <text evidence="1">The sequence shown here is derived from an EMBL/GenBank/DDBJ whole genome shotgun (WGS) entry which is preliminary data.</text>
</comment>
<evidence type="ECO:0000313" key="1">
    <source>
        <dbReference type="EMBL" id="PCR90138.1"/>
    </source>
</evidence>
<dbReference type="OrthoDB" id="350675at2157"/>
<dbReference type="Proteomes" id="UP000219689">
    <property type="component" value="Unassembled WGS sequence"/>
</dbReference>
<accession>A0A2A5QTH4</accession>
<dbReference type="RefSeq" id="WP_097379081.1">
    <property type="nucleotide sequence ID" value="NZ_NXNI01000001.1"/>
</dbReference>
<dbReference type="EMBL" id="NXNI01000001">
    <property type="protein sequence ID" value="PCR90138.1"/>
    <property type="molecule type" value="Genomic_DNA"/>
</dbReference>
<dbReference type="AlphaFoldDB" id="A0A2A5QTH4"/>
<evidence type="ECO:0000313" key="2">
    <source>
        <dbReference type="Proteomes" id="UP000219689"/>
    </source>
</evidence>
<name>A0A2A5QTH4_9EURY</name>